<name>A0A841ATV4_9MICO</name>
<reference evidence="3 4" key="1">
    <citation type="submission" date="2020-08" db="EMBL/GenBank/DDBJ databases">
        <title>Sequencing the genomes of 1000 actinobacteria strains.</title>
        <authorList>
            <person name="Klenk H.-P."/>
        </authorList>
    </citation>
    <scope>NUCLEOTIDE SEQUENCE [LARGE SCALE GENOMIC DNA]</scope>
    <source>
        <strain evidence="3 4">DSM 105784</strain>
    </source>
</reference>
<protein>
    <recommendedName>
        <fullName evidence="5">DUF4012 domain-containing protein</fullName>
    </recommendedName>
</protein>
<feature type="transmembrane region" description="Helical" evidence="2">
    <location>
        <begin position="30"/>
        <end position="53"/>
    </location>
</feature>
<dbReference type="InterPro" id="IPR025101">
    <property type="entry name" value="DUF4012"/>
</dbReference>
<gene>
    <name evidence="3" type="ORF">HD599_003429</name>
</gene>
<dbReference type="Proteomes" id="UP000536685">
    <property type="component" value="Unassembled WGS sequence"/>
</dbReference>
<dbReference type="AlphaFoldDB" id="A0A841ATV4"/>
<keyword evidence="2" id="KW-1133">Transmembrane helix</keyword>
<evidence type="ECO:0008006" key="5">
    <source>
        <dbReference type="Google" id="ProtNLM"/>
    </source>
</evidence>
<sequence>MPTKPLEKQPQHEGKARYRAKSPWGTKQKVLLGAGIVVALVILGGIWVGALALSTKSSLEHAQATIGEIQEKAAAQDFEGALALVDDVKSDTATAASNTNQPVWRLFELTPVLGTNLTAVRQISTVIDDLVVKGIDPIVEVAGDGVDSFKPVDGRIDVQKIRDLAAAVALADDQVTASVTAVEAINTDGTIGQVSEATTMIQGLLTDAAEPVHQARGVIDALPAILGGDAPRNYILLFPNNAESVSLGGNTAAWVLLNVTDGAIAITGQPSSQDFPRDEGVPIALPAEPLQFYGADLFSYATNVELRPDFPTAGALAQGFWQRESGQVVDGVLSFDPIALSYLLQATGPLTLPTGEVLQADNAVKMLLSDVYANYTVPAQQDAFFAGAAAAVFSAVTTSTPDIPLLVNALSRSVEEHRLMAWSALPAEQELLAGTTIAGTLATDNADKTEIGVFFVENSASKMSYYLNTAVALTNNSCLTPETPNFNASISLNSSISAAEYSALPAYVKSQVYLRPVKTRTLVYVYGPVGGAYIDTTWNQSGMLSEVVSVGTDLGRPVVAIAVDLRPGETSNVSVTFAGAPGEYGPAEARVTPMINATTVGTANPGCE</sequence>
<feature type="compositionally biased region" description="Basic and acidic residues" evidence="1">
    <location>
        <begin position="1"/>
        <end position="16"/>
    </location>
</feature>
<keyword evidence="2" id="KW-0472">Membrane</keyword>
<evidence type="ECO:0000256" key="2">
    <source>
        <dbReference type="SAM" id="Phobius"/>
    </source>
</evidence>
<comment type="caution">
    <text evidence="3">The sequence shown here is derived from an EMBL/GenBank/DDBJ whole genome shotgun (WGS) entry which is preliminary data.</text>
</comment>
<evidence type="ECO:0000256" key="1">
    <source>
        <dbReference type="SAM" id="MobiDB-lite"/>
    </source>
</evidence>
<organism evidence="3 4">
    <name type="scientific">Conyzicola lurida</name>
    <dbReference type="NCBI Taxonomy" id="1172621"/>
    <lineage>
        <taxon>Bacteria</taxon>
        <taxon>Bacillati</taxon>
        <taxon>Actinomycetota</taxon>
        <taxon>Actinomycetes</taxon>
        <taxon>Micrococcales</taxon>
        <taxon>Microbacteriaceae</taxon>
        <taxon>Conyzicola</taxon>
    </lineage>
</organism>
<keyword evidence="4" id="KW-1185">Reference proteome</keyword>
<accession>A0A841ATV4</accession>
<feature type="region of interest" description="Disordered" evidence="1">
    <location>
        <begin position="1"/>
        <end position="20"/>
    </location>
</feature>
<evidence type="ECO:0000313" key="3">
    <source>
        <dbReference type="EMBL" id="MBB5845106.1"/>
    </source>
</evidence>
<proteinExistence type="predicted"/>
<dbReference type="RefSeq" id="WP_184239922.1">
    <property type="nucleotide sequence ID" value="NZ_JACHMJ010000001.1"/>
</dbReference>
<evidence type="ECO:0000313" key="4">
    <source>
        <dbReference type="Proteomes" id="UP000536685"/>
    </source>
</evidence>
<dbReference type="Pfam" id="PF13196">
    <property type="entry name" value="DUF4012"/>
    <property type="match status" value="1"/>
</dbReference>
<keyword evidence="2" id="KW-0812">Transmembrane</keyword>
<dbReference type="EMBL" id="JACHMJ010000001">
    <property type="protein sequence ID" value="MBB5845106.1"/>
    <property type="molecule type" value="Genomic_DNA"/>
</dbReference>